<gene>
    <name evidence="1" type="ORF">ACFQVD_03120</name>
</gene>
<evidence type="ECO:0000313" key="2">
    <source>
        <dbReference type="Proteomes" id="UP001596514"/>
    </source>
</evidence>
<organism evidence="1 2">
    <name type="scientific">Streptosporangium amethystogenes subsp. fukuiense</name>
    <dbReference type="NCBI Taxonomy" id="698418"/>
    <lineage>
        <taxon>Bacteria</taxon>
        <taxon>Bacillati</taxon>
        <taxon>Actinomycetota</taxon>
        <taxon>Actinomycetes</taxon>
        <taxon>Streptosporangiales</taxon>
        <taxon>Streptosporangiaceae</taxon>
        <taxon>Streptosporangium</taxon>
    </lineage>
</organism>
<dbReference type="Proteomes" id="UP001596514">
    <property type="component" value="Unassembled WGS sequence"/>
</dbReference>
<evidence type="ECO:0000313" key="1">
    <source>
        <dbReference type="EMBL" id="MFC7599099.1"/>
    </source>
</evidence>
<accession>A0ABW2SS70</accession>
<keyword evidence="2" id="KW-1185">Reference proteome</keyword>
<reference evidence="2" key="1">
    <citation type="journal article" date="2019" name="Int. J. Syst. Evol. Microbiol.">
        <title>The Global Catalogue of Microorganisms (GCM) 10K type strain sequencing project: providing services to taxonomists for standard genome sequencing and annotation.</title>
        <authorList>
            <consortium name="The Broad Institute Genomics Platform"/>
            <consortium name="The Broad Institute Genome Sequencing Center for Infectious Disease"/>
            <person name="Wu L."/>
            <person name="Ma J."/>
        </authorList>
    </citation>
    <scope>NUCLEOTIDE SEQUENCE [LARGE SCALE GENOMIC DNA]</scope>
    <source>
        <strain evidence="2">JCM 10083</strain>
    </source>
</reference>
<name>A0ABW2SS70_9ACTN</name>
<sequence length="45" mass="5135">MSAHVHVRLDHGLTMNERSELVELKRCQCGAMWTTIHWAGDGDLE</sequence>
<dbReference type="RefSeq" id="WP_343963414.1">
    <property type="nucleotide sequence ID" value="NZ_BAAAGK010000017.1"/>
</dbReference>
<dbReference type="EMBL" id="JBHTEE010000001">
    <property type="protein sequence ID" value="MFC7599099.1"/>
    <property type="molecule type" value="Genomic_DNA"/>
</dbReference>
<comment type="caution">
    <text evidence="1">The sequence shown here is derived from an EMBL/GenBank/DDBJ whole genome shotgun (WGS) entry which is preliminary data.</text>
</comment>
<protein>
    <submittedName>
        <fullName evidence="1">Uncharacterized protein</fullName>
    </submittedName>
</protein>
<proteinExistence type="predicted"/>